<comment type="similarity">
    <text evidence="6">Belongs to the TVP38/TMEM64 family.</text>
</comment>
<dbReference type="PANTHER" id="PTHR12677:SF59">
    <property type="entry name" value="GOLGI APPARATUS MEMBRANE PROTEIN TVP38-RELATED"/>
    <property type="match status" value="1"/>
</dbReference>
<comment type="subcellular location">
    <subcellularLocation>
        <location evidence="1 6">Cell membrane</location>
        <topology evidence="1 6">Multi-pass membrane protein</topology>
    </subcellularLocation>
</comment>
<keyword evidence="4 6" id="KW-1133">Transmembrane helix</keyword>
<gene>
    <name evidence="8" type="ORF">E2980_21060</name>
</gene>
<dbReference type="InterPro" id="IPR015414">
    <property type="entry name" value="TMEM64"/>
</dbReference>
<dbReference type="RefSeq" id="WP_135154221.1">
    <property type="nucleotide sequence ID" value="NZ_SOMN01000042.1"/>
</dbReference>
<accession>A0A4Y8LQN3</accession>
<evidence type="ECO:0000256" key="2">
    <source>
        <dbReference type="ARBA" id="ARBA00022475"/>
    </source>
</evidence>
<feature type="transmembrane region" description="Helical" evidence="6">
    <location>
        <begin position="135"/>
        <end position="155"/>
    </location>
</feature>
<evidence type="ECO:0000313" key="9">
    <source>
        <dbReference type="Proteomes" id="UP000297900"/>
    </source>
</evidence>
<dbReference type="GO" id="GO:0005886">
    <property type="term" value="C:plasma membrane"/>
    <property type="evidence" value="ECO:0007669"/>
    <property type="project" value="UniProtKB-SubCell"/>
</dbReference>
<proteinExistence type="inferred from homology"/>
<dbReference type="Pfam" id="PF09335">
    <property type="entry name" value="VTT_dom"/>
    <property type="match status" value="1"/>
</dbReference>
<evidence type="ECO:0000256" key="1">
    <source>
        <dbReference type="ARBA" id="ARBA00004651"/>
    </source>
</evidence>
<dbReference type="OrthoDB" id="2381682at2"/>
<feature type="transmembrane region" description="Helical" evidence="6">
    <location>
        <begin position="104"/>
        <end position="123"/>
    </location>
</feature>
<dbReference type="InterPro" id="IPR032816">
    <property type="entry name" value="VTT_dom"/>
</dbReference>
<evidence type="ECO:0000256" key="6">
    <source>
        <dbReference type="RuleBase" id="RU366058"/>
    </source>
</evidence>
<name>A0A4Y8LQN3_9BACL</name>
<dbReference type="AlphaFoldDB" id="A0A4Y8LQN3"/>
<dbReference type="Proteomes" id="UP000297900">
    <property type="component" value="Unassembled WGS sequence"/>
</dbReference>
<evidence type="ECO:0000256" key="5">
    <source>
        <dbReference type="ARBA" id="ARBA00023136"/>
    </source>
</evidence>
<keyword evidence="2 6" id="KW-1003">Cell membrane</keyword>
<dbReference type="PANTHER" id="PTHR12677">
    <property type="entry name" value="GOLGI APPARATUS MEMBRANE PROTEIN TVP38-RELATED"/>
    <property type="match status" value="1"/>
</dbReference>
<protein>
    <recommendedName>
        <fullName evidence="6">TVP38/TMEM64 family membrane protein</fullName>
    </recommendedName>
</protein>
<feature type="transmembrane region" description="Helical" evidence="6">
    <location>
        <begin position="18"/>
        <end position="45"/>
    </location>
</feature>
<evidence type="ECO:0000313" key="8">
    <source>
        <dbReference type="EMBL" id="TFE22724.1"/>
    </source>
</evidence>
<keyword evidence="5 6" id="KW-0472">Membrane</keyword>
<dbReference type="EMBL" id="SOMN01000042">
    <property type="protein sequence ID" value="TFE22724.1"/>
    <property type="molecule type" value="Genomic_DNA"/>
</dbReference>
<feature type="transmembrane region" description="Helical" evidence="6">
    <location>
        <begin position="170"/>
        <end position="190"/>
    </location>
</feature>
<sequence>MINDWIEALLDRTSLTGYYVLIATFPLAIVQGILGIFPFSILIVLNISAMGLVDGLLTSWISSIVAANIVFYCCRSFFSDWFNRKINRKEDGRYEKWQKYFETYGIWTLILLRTLPIIPNNVISLMASVSSIRMLPYFFSSVIGNLSQIWLYGIISSSILMPNQDSKLLIGSYIAFCILLILIFVTSQYLQRRKGDDKENHVAL</sequence>
<organism evidence="8 9">
    <name type="scientific">Cohnella luojiensis</name>
    <dbReference type="NCBI Taxonomy" id="652876"/>
    <lineage>
        <taxon>Bacteria</taxon>
        <taxon>Bacillati</taxon>
        <taxon>Bacillota</taxon>
        <taxon>Bacilli</taxon>
        <taxon>Bacillales</taxon>
        <taxon>Paenibacillaceae</taxon>
        <taxon>Cohnella</taxon>
    </lineage>
</organism>
<reference evidence="8 9" key="1">
    <citation type="submission" date="2019-03" db="EMBL/GenBank/DDBJ databases">
        <title>Cohnella endophytica sp. nov., a novel endophytic bacterium isolated from bark of Sonneratia apetala.</title>
        <authorList>
            <person name="Tuo L."/>
        </authorList>
    </citation>
    <scope>NUCLEOTIDE SEQUENCE [LARGE SCALE GENOMIC DNA]</scope>
    <source>
        <strain evidence="8 9">CCTCC AB 208254</strain>
    </source>
</reference>
<feature type="transmembrane region" description="Helical" evidence="6">
    <location>
        <begin position="57"/>
        <end position="78"/>
    </location>
</feature>
<comment type="caution">
    <text evidence="8">The sequence shown here is derived from an EMBL/GenBank/DDBJ whole genome shotgun (WGS) entry which is preliminary data.</text>
</comment>
<evidence type="ECO:0000256" key="3">
    <source>
        <dbReference type="ARBA" id="ARBA00022692"/>
    </source>
</evidence>
<keyword evidence="9" id="KW-1185">Reference proteome</keyword>
<evidence type="ECO:0000256" key="4">
    <source>
        <dbReference type="ARBA" id="ARBA00022989"/>
    </source>
</evidence>
<evidence type="ECO:0000259" key="7">
    <source>
        <dbReference type="Pfam" id="PF09335"/>
    </source>
</evidence>
<keyword evidence="3 6" id="KW-0812">Transmembrane</keyword>
<feature type="domain" description="VTT" evidence="7">
    <location>
        <begin position="37"/>
        <end position="154"/>
    </location>
</feature>